<evidence type="ECO:0008006" key="5">
    <source>
        <dbReference type="Google" id="ProtNLM"/>
    </source>
</evidence>
<feature type="compositionally biased region" description="Basic and acidic residues" evidence="1">
    <location>
        <begin position="227"/>
        <end position="246"/>
    </location>
</feature>
<protein>
    <recommendedName>
        <fullName evidence="5">Mid2 domain-containing protein</fullName>
    </recommendedName>
</protein>
<name>A0A5M9JAL8_MONFR</name>
<evidence type="ECO:0000313" key="4">
    <source>
        <dbReference type="Proteomes" id="UP000322873"/>
    </source>
</evidence>
<reference evidence="3 4" key="1">
    <citation type="submission" date="2019-06" db="EMBL/GenBank/DDBJ databases">
        <title>Genome Sequence of the Brown Rot Fungal Pathogen Monilinia fructicola.</title>
        <authorList>
            <person name="De Miccolis Angelini R.M."/>
            <person name="Landi L."/>
            <person name="Abate D."/>
            <person name="Pollastro S."/>
            <person name="Romanazzi G."/>
            <person name="Faretra F."/>
        </authorList>
    </citation>
    <scope>NUCLEOTIDE SEQUENCE [LARGE SCALE GENOMIC DNA]</scope>
    <source>
        <strain evidence="3 4">Mfrc123</strain>
    </source>
</reference>
<keyword evidence="4" id="KW-1185">Reference proteome</keyword>
<proteinExistence type="predicted"/>
<dbReference type="Proteomes" id="UP000322873">
    <property type="component" value="Unassembled WGS sequence"/>
</dbReference>
<feature type="region of interest" description="Disordered" evidence="1">
    <location>
        <begin position="224"/>
        <end position="246"/>
    </location>
</feature>
<dbReference type="AlphaFoldDB" id="A0A5M9JAL8"/>
<keyword evidence="2" id="KW-0472">Membrane</keyword>
<feature type="transmembrane region" description="Helical" evidence="2">
    <location>
        <begin position="187"/>
        <end position="209"/>
    </location>
</feature>
<sequence length="279" mass="30004">MASNPSSAFSIVSISIRTTIETYTQTLPEYTTQSIVTHTAAPSIVISNDMTMTRYYKSWGLEDIVLAPVTQTFTVSSVITTSVMVSISTSTPLEASVNKKTDSLAQTTTSLPTSVTSSILSTSGFQSKVAANSSISDVIYPTSASYLPPSILVASPLSSTSSRTPATGLTTSSAEQANQTSTSPSRIVLGSILGGFAFICLFIIVFHLLRLKIRRWRHASSPSITDDEAKFSEPNDEKHRNEEGKIESHGYEAEYYTLAELAAEKEEGDYTLGKLAELA</sequence>
<dbReference type="VEuPathDB" id="FungiDB:MFRU_045g00700"/>
<dbReference type="EMBL" id="VICG01000014">
    <property type="protein sequence ID" value="KAA8565383.1"/>
    <property type="molecule type" value="Genomic_DNA"/>
</dbReference>
<keyword evidence="2" id="KW-0812">Transmembrane</keyword>
<evidence type="ECO:0000256" key="2">
    <source>
        <dbReference type="SAM" id="Phobius"/>
    </source>
</evidence>
<keyword evidence="2" id="KW-1133">Transmembrane helix</keyword>
<gene>
    <name evidence="3" type="ORF">EYC84_011090</name>
</gene>
<dbReference type="OrthoDB" id="10457883at2759"/>
<evidence type="ECO:0000313" key="3">
    <source>
        <dbReference type="EMBL" id="KAA8565383.1"/>
    </source>
</evidence>
<comment type="caution">
    <text evidence="3">The sequence shown here is derived from an EMBL/GenBank/DDBJ whole genome shotgun (WGS) entry which is preliminary data.</text>
</comment>
<accession>A0A5M9JAL8</accession>
<organism evidence="3 4">
    <name type="scientific">Monilinia fructicola</name>
    <name type="common">Brown rot fungus</name>
    <name type="synonym">Ciboria fructicola</name>
    <dbReference type="NCBI Taxonomy" id="38448"/>
    <lineage>
        <taxon>Eukaryota</taxon>
        <taxon>Fungi</taxon>
        <taxon>Dikarya</taxon>
        <taxon>Ascomycota</taxon>
        <taxon>Pezizomycotina</taxon>
        <taxon>Leotiomycetes</taxon>
        <taxon>Helotiales</taxon>
        <taxon>Sclerotiniaceae</taxon>
        <taxon>Monilinia</taxon>
    </lineage>
</organism>
<evidence type="ECO:0000256" key="1">
    <source>
        <dbReference type="SAM" id="MobiDB-lite"/>
    </source>
</evidence>